<keyword evidence="8 13" id="KW-1133">Transmembrane helix</keyword>
<keyword evidence="5" id="KW-0001">2Fe-2S</keyword>
<keyword evidence="7" id="KW-0274">FAD</keyword>
<dbReference type="Gene3D" id="2.40.30.10">
    <property type="entry name" value="Translation factors"/>
    <property type="match status" value="1"/>
</dbReference>
<dbReference type="InterPro" id="IPR013112">
    <property type="entry name" value="FAD-bd_8"/>
</dbReference>
<protein>
    <submittedName>
        <fullName evidence="16">Nitric oxide dioxygenase</fullName>
        <ecNumber evidence="16">1.14.12.17</ecNumber>
    </submittedName>
</protein>
<keyword evidence="6" id="KW-0479">Metal-binding</keyword>
<dbReference type="EC" id="1.14.12.17" evidence="16"/>
<evidence type="ECO:0000256" key="5">
    <source>
        <dbReference type="ARBA" id="ARBA00022714"/>
    </source>
</evidence>
<dbReference type="InterPro" id="IPR017927">
    <property type="entry name" value="FAD-bd_FR_type"/>
</dbReference>
<dbReference type="PANTHER" id="PTHR47354">
    <property type="entry name" value="NADH OXIDOREDUCTASE HCR"/>
    <property type="match status" value="1"/>
</dbReference>
<dbReference type="GO" id="GO:0051537">
    <property type="term" value="F:2 iron, 2 sulfur cluster binding"/>
    <property type="evidence" value="ECO:0007669"/>
    <property type="project" value="UniProtKB-KW"/>
</dbReference>
<dbReference type="GO" id="GO:0016020">
    <property type="term" value="C:membrane"/>
    <property type="evidence" value="ECO:0007669"/>
    <property type="project" value="UniProtKB-SubCell"/>
</dbReference>
<keyword evidence="9 16" id="KW-0560">Oxidoreductase</keyword>
<keyword evidence="3" id="KW-0285">Flavoprotein</keyword>
<feature type="chain" id="PRO_5012203400" evidence="14">
    <location>
        <begin position="21"/>
        <end position="420"/>
    </location>
</feature>
<dbReference type="KEGG" id="hdi:HDIA_1019"/>
<keyword evidence="14" id="KW-0732">Signal</keyword>
<keyword evidence="17" id="KW-1185">Reference proteome</keyword>
<dbReference type="EMBL" id="LT960614">
    <property type="protein sequence ID" value="SON54560.1"/>
    <property type="molecule type" value="Genomic_DNA"/>
</dbReference>
<evidence type="ECO:0000256" key="12">
    <source>
        <dbReference type="ARBA" id="ARBA00023136"/>
    </source>
</evidence>
<feature type="transmembrane region" description="Helical" evidence="13">
    <location>
        <begin position="69"/>
        <end position="86"/>
    </location>
</feature>
<gene>
    <name evidence="16" type="ORF">HDIA_1019</name>
</gene>
<dbReference type="CDD" id="cd06198">
    <property type="entry name" value="FNR_like_3"/>
    <property type="match status" value="1"/>
</dbReference>
<evidence type="ECO:0000256" key="6">
    <source>
        <dbReference type="ARBA" id="ARBA00022723"/>
    </source>
</evidence>
<dbReference type="SUPFAM" id="SSF52343">
    <property type="entry name" value="Ferredoxin reductase-like, C-terminal NADP-linked domain"/>
    <property type="match status" value="1"/>
</dbReference>
<evidence type="ECO:0000313" key="17">
    <source>
        <dbReference type="Proteomes" id="UP000223606"/>
    </source>
</evidence>
<dbReference type="InterPro" id="IPR001433">
    <property type="entry name" value="OxRdtase_FAD/NAD-bd"/>
</dbReference>
<keyword evidence="11" id="KW-0411">Iron-sulfur</keyword>
<dbReference type="Pfam" id="PF00175">
    <property type="entry name" value="NAD_binding_1"/>
    <property type="match status" value="1"/>
</dbReference>
<evidence type="ECO:0000256" key="4">
    <source>
        <dbReference type="ARBA" id="ARBA00022692"/>
    </source>
</evidence>
<dbReference type="GO" id="GO:0050660">
    <property type="term" value="F:flavin adenine dinucleotide binding"/>
    <property type="evidence" value="ECO:0007669"/>
    <property type="project" value="TreeGrafter"/>
</dbReference>
<dbReference type="Gene3D" id="3.40.50.80">
    <property type="entry name" value="Nucleotide-binding domain of ferredoxin-NADP reductase (FNR) module"/>
    <property type="match status" value="1"/>
</dbReference>
<comment type="cofactor">
    <cofactor evidence="1">
        <name>FAD</name>
        <dbReference type="ChEBI" id="CHEBI:57692"/>
    </cofactor>
</comment>
<dbReference type="PANTHER" id="PTHR47354:SF8">
    <property type="entry name" value="1,2-PHENYLACETYL-COA EPOXIDASE, SUBUNIT E"/>
    <property type="match status" value="1"/>
</dbReference>
<keyword evidence="4 13" id="KW-0812">Transmembrane</keyword>
<evidence type="ECO:0000259" key="15">
    <source>
        <dbReference type="PROSITE" id="PS51384"/>
    </source>
</evidence>
<evidence type="ECO:0000256" key="10">
    <source>
        <dbReference type="ARBA" id="ARBA00023004"/>
    </source>
</evidence>
<evidence type="ECO:0000256" key="14">
    <source>
        <dbReference type="SAM" id="SignalP"/>
    </source>
</evidence>
<dbReference type="Pfam" id="PF01794">
    <property type="entry name" value="Ferric_reduct"/>
    <property type="match status" value="1"/>
</dbReference>
<evidence type="ECO:0000256" key="3">
    <source>
        <dbReference type="ARBA" id="ARBA00022630"/>
    </source>
</evidence>
<sequence length="420" mass="46222">MGRFSVIGLCLLATVLSVPAASHTGLMTWLSIASAATAFVAMSLNQFLATRPMFLESAFGGLDRIYRMHKQLGIAALVLILVHYVVTPNFKGSVLTTGLNDLAGKAGEIGLYGLVALILLSIVKRIPKIRQEFPYHLWRQTHRFIGVFFIFIAVHLNFIKRPFDGTAWLAVYLNAFALLGIASFVYTQFRSFLRRRAYRVTAIERVPTATLVSVEPVGKPIKARPGQFAFLSASRPGLREPHPFTIARHAGDGSDGSLTFAIKPLGDYTKRLRETLEVGDRVMLEGGYGRFSSERGASAQIWIAGGIGITPFMAMAHALRHAPERRVHLVHCIRDKSEAIEAAALQAMADALDNFSFTLHCSSEQGRLKAEHLVAISGVEPKSADVYFCGPAAMRKALLKGLQALGQAPRQIHYEQFEFR</sequence>
<evidence type="ECO:0000256" key="13">
    <source>
        <dbReference type="SAM" id="Phobius"/>
    </source>
</evidence>
<keyword evidence="12 13" id="KW-0472">Membrane</keyword>
<evidence type="ECO:0000313" key="16">
    <source>
        <dbReference type="EMBL" id="SON54560.1"/>
    </source>
</evidence>
<dbReference type="InterPro" id="IPR039261">
    <property type="entry name" value="FNR_nucleotide-bd"/>
</dbReference>
<evidence type="ECO:0000256" key="7">
    <source>
        <dbReference type="ARBA" id="ARBA00022827"/>
    </source>
</evidence>
<dbReference type="PROSITE" id="PS51384">
    <property type="entry name" value="FAD_FR"/>
    <property type="match status" value="1"/>
</dbReference>
<dbReference type="SUPFAM" id="SSF63380">
    <property type="entry name" value="Riboflavin synthase domain-like"/>
    <property type="match status" value="1"/>
</dbReference>
<evidence type="ECO:0000256" key="8">
    <source>
        <dbReference type="ARBA" id="ARBA00022989"/>
    </source>
</evidence>
<dbReference type="PRINTS" id="PR00409">
    <property type="entry name" value="PHDIOXRDTASE"/>
</dbReference>
<feature type="transmembrane region" description="Helical" evidence="13">
    <location>
        <begin position="27"/>
        <end position="48"/>
    </location>
</feature>
<feature type="transmembrane region" description="Helical" evidence="13">
    <location>
        <begin position="144"/>
        <end position="163"/>
    </location>
</feature>
<dbReference type="RefSeq" id="WP_245884171.1">
    <property type="nucleotide sequence ID" value="NZ_LT960614.1"/>
</dbReference>
<evidence type="ECO:0000256" key="11">
    <source>
        <dbReference type="ARBA" id="ARBA00023014"/>
    </source>
</evidence>
<evidence type="ECO:0000256" key="1">
    <source>
        <dbReference type="ARBA" id="ARBA00001974"/>
    </source>
</evidence>
<feature type="domain" description="FAD-binding FR-type" evidence="15">
    <location>
        <begin position="193"/>
        <end position="294"/>
    </location>
</feature>
<feature type="transmembrane region" description="Helical" evidence="13">
    <location>
        <begin position="169"/>
        <end position="189"/>
    </location>
</feature>
<dbReference type="GO" id="GO:0046872">
    <property type="term" value="F:metal ion binding"/>
    <property type="evidence" value="ECO:0007669"/>
    <property type="project" value="UniProtKB-KW"/>
</dbReference>
<evidence type="ECO:0000256" key="2">
    <source>
        <dbReference type="ARBA" id="ARBA00004141"/>
    </source>
</evidence>
<feature type="transmembrane region" description="Helical" evidence="13">
    <location>
        <begin position="106"/>
        <end position="123"/>
    </location>
</feature>
<dbReference type="InterPro" id="IPR013130">
    <property type="entry name" value="Fe3_Rdtase_TM_dom"/>
</dbReference>
<name>A0A2C9D2S2_9HYPH</name>
<dbReference type="GO" id="GO:0008941">
    <property type="term" value="F:nitric oxide dioxygenase NAD(P)H activity"/>
    <property type="evidence" value="ECO:0007669"/>
    <property type="project" value="UniProtKB-EC"/>
</dbReference>
<dbReference type="InterPro" id="IPR017938">
    <property type="entry name" value="Riboflavin_synthase-like_b-brl"/>
</dbReference>
<dbReference type="Proteomes" id="UP000223606">
    <property type="component" value="Chromosome 1"/>
</dbReference>
<organism evidence="16 17">
    <name type="scientific">Hartmannibacter diazotrophicus</name>
    <dbReference type="NCBI Taxonomy" id="1482074"/>
    <lineage>
        <taxon>Bacteria</taxon>
        <taxon>Pseudomonadati</taxon>
        <taxon>Pseudomonadota</taxon>
        <taxon>Alphaproteobacteria</taxon>
        <taxon>Hyphomicrobiales</taxon>
        <taxon>Pleomorphomonadaceae</taxon>
        <taxon>Hartmannibacter</taxon>
    </lineage>
</organism>
<dbReference type="InterPro" id="IPR050415">
    <property type="entry name" value="MRET"/>
</dbReference>
<comment type="subcellular location">
    <subcellularLocation>
        <location evidence="2">Membrane</location>
        <topology evidence="2">Multi-pass membrane protein</topology>
    </subcellularLocation>
</comment>
<keyword evidence="10" id="KW-0408">Iron</keyword>
<dbReference type="AlphaFoldDB" id="A0A2C9D2S2"/>
<dbReference type="Pfam" id="PF08022">
    <property type="entry name" value="FAD_binding_8"/>
    <property type="match status" value="1"/>
</dbReference>
<accession>A0A2C9D2S2</accession>
<feature type="signal peptide" evidence="14">
    <location>
        <begin position="1"/>
        <end position="20"/>
    </location>
</feature>
<evidence type="ECO:0000256" key="9">
    <source>
        <dbReference type="ARBA" id="ARBA00023002"/>
    </source>
</evidence>
<reference evidence="17" key="1">
    <citation type="submission" date="2017-09" db="EMBL/GenBank/DDBJ databases">
        <title>Genome sequence of Nannocystis excedens DSM 71.</title>
        <authorList>
            <person name="Blom J."/>
        </authorList>
    </citation>
    <scope>NUCLEOTIDE SEQUENCE [LARGE SCALE GENOMIC DNA]</scope>
    <source>
        <strain evidence="17">type strain: E19</strain>
    </source>
</reference>
<proteinExistence type="predicted"/>
<keyword evidence="16" id="KW-0223">Dioxygenase</keyword>